<organism evidence="1 2">
    <name type="scientific">Xenoophorus captivus</name>
    <dbReference type="NCBI Taxonomy" id="1517983"/>
    <lineage>
        <taxon>Eukaryota</taxon>
        <taxon>Metazoa</taxon>
        <taxon>Chordata</taxon>
        <taxon>Craniata</taxon>
        <taxon>Vertebrata</taxon>
        <taxon>Euteleostomi</taxon>
        <taxon>Actinopterygii</taxon>
        <taxon>Neopterygii</taxon>
        <taxon>Teleostei</taxon>
        <taxon>Neoteleostei</taxon>
        <taxon>Acanthomorphata</taxon>
        <taxon>Ovalentaria</taxon>
        <taxon>Atherinomorphae</taxon>
        <taxon>Cyprinodontiformes</taxon>
        <taxon>Goodeidae</taxon>
        <taxon>Xenoophorus</taxon>
    </lineage>
</organism>
<proteinExistence type="predicted"/>
<keyword evidence="2" id="KW-1185">Reference proteome</keyword>
<reference evidence="1 2" key="1">
    <citation type="submission" date="2021-06" db="EMBL/GenBank/DDBJ databases">
        <authorList>
            <person name="Palmer J.M."/>
        </authorList>
    </citation>
    <scope>NUCLEOTIDE SEQUENCE [LARGE SCALE GENOMIC DNA]</scope>
    <source>
        <strain evidence="1 2">XC_2019</strain>
        <tissue evidence="1">Muscle</tissue>
    </source>
</reference>
<accession>A0ABV0QSV4</accession>
<dbReference type="EMBL" id="JAHRIN010019436">
    <property type="protein sequence ID" value="MEQ2198412.1"/>
    <property type="molecule type" value="Genomic_DNA"/>
</dbReference>
<sequence length="109" mass="11984">MLVNMLFKVPPSHLTQAEPNPATEALALVREARTMRQALSKILQKFSSSLFIVLLISSIVNSDENIESSAYIIIVSLFNIDGKSLVKILHNNGRQLPCGTSQITFLASE</sequence>
<dbReference type="Proteomes" id="UP001434883">
    <property type="component" value="Unassembled WGS sequence"/>
</dbReference>
<protein>
    <submittedName>
        <fullName evidence="1">Uncharacterized protein</fullName>
    </submittedName>
</protein>
<name>A0ABV0QSV4_9TELE</name>
<gene>
    <name evidence="1" type="ORF">XENOCAPTIV_012508</name>
</gene>
<comment type="caution">
    <text evidence="1">The sequence shown here is derived from an EMBL/GenBank/DDBJ whole genome shotgun (WGS) entry which is preliminary data.</text>
</comment>
<evidence type="ECO:0000313" key="2">
    <source>
        <dbReference type="Proteomes" id="UP001434883"/>
    </source>
</evidence>
<evidence type="ECO:0000313" key="1">
    <source>
        <dbReference type="EMBL" id="MEQ2198412.1"/>
    </source>
</evidence>